<dbReference type="Gene3D" id="1.10.287.110">
    <property type="entry name" value="DnaJ domain"/>
    <property type="match status" value="1"/>
</dbReference>
<dbReference type="GO" id="GO:0008270">
    <property type="term" value="F:zinc ion binding"/>
    <property type="evidence" value="ECO:0007669"/>
    <property type="project" value="UniProtKB-KW"/>
</dbReference>
<evidence type="ECO:0000259" key="7">
    <source>
        <dbReference type="PROSITE" id="PS50076"/>
    </source>
</evidence>
<dbReference type="InterPro" id="IPR036871">
    <property type="entry name" value="PX_dom_sf"/>
</dbReference>
<keyword evidence="2 4" id="KW-0863">Zinc-finger</keyword>
<dbReference type="PANTHER" id="PTHR46624">
    <property type="entry name" value="AGAP002036-PA"/>
    <property type="match status" value="1"/>
</dbReference>
<dbReference type="InterPro" id="IPR013083">
    <property type="entry name" value="Znf_RING/FYVE/PHD"/>
</dbReference>
<keyword evidence="10" id="KW-1185">Reference proteome</keyword>
<dbReference type="PROSITE" id="PS50076">
    <property type="entry name" value="DNAJ_2"/>
    <property type="match status" value="1"/>
</dbReference>
<dbReference type="InterPro" id="IPR011011">
    <property type="entry name" value="Znf_FYVE_PHD"/>
</dbReference>
<feature type="domain" description="FYVE-type" evidence="8">
    <location>
        <begin position="355"/>
        <end position="415"/>
    </location>
</feature>
<dbReference type="SUPFAM" id="SSF64268">
    <property type="entry name" value="PX domain"/>
    <property type="match status" value="1"/>
</dbReference>
<evidence type="ECO:0000256" key="2">
    <source>
        <dbReference type="ARBA" id="ARBA00022771"/>
    </source>
</evidence>
<feature type="domain" description="FYVE-type" evidence="8">
    <location>
        <begin position="183"/>
        <end position="246"/>
    </location>
</feature>
<gene>
    <name evidence="9" type="ORF">BN9_009450</name>
</gene>
<dbReference type="PANTHER" id="PTHR46624:SF4">
    <property type="entry name" value="FYVE-TYPE DOMAIN-CONTAINING PROTEIN"/>
    <property type="match status" value="1"/>
</dbReference>
<dbReference type="GO" id="GO:0032266">
    <property type="term" value="F:phosphatidylinositol-3-phosphate binding"/>
    <property type="evidence" value="ECO:0007669"/>
    <property type="project" value="TreeGrafter"/>
</dbReference>
<feature type="region of interest" description="Disordered" evidence="6">
    <location>
        <begin position="83"/>
        <end position="139"/>
    </location>
</feature>
<evidence type="ECO:0000256" key="6">
    <source>
        <dbReference type="SAM" id="MobiDB-lite"/>
    </source>
</evidence>
<dbReference type="InterPro" id="IPR017455">
    <property type="entry name" value="Znf_FYVE-rel"/>
</dbReference>
<accession>A0A024FZY1</accession>
<keyword evidence="3" id="KW-0862">Zinc</keyword>
<feature type="compositionally biased region" description="Polar residues" evidence="6">
    <location>
        <begin position="96"/>
        <end position="114"/>
    </location>
</feature>
<feature type="coiled-coil region" evidence="5">
    <location>
        <begin position="1288"/>
        <end position="1362"/>
    </location>
</feature>
<dbReference type="CDD" id="cd06093">
    <property type="entry name" value="PX_domain"/>
    <property type="match status" value="1"/>
</dbReference>
<dbReference type="OrthoDB" id="63070at2759"/>
<dbReference type="InParanoid" id="A0A024FZY1"/>
<comment type="caution">
    <text evidence="9">The sequence shown here is derived from an EMBL/GenBank/DDBJ whole genome shotgun (WGS) entry which is preliminary data.</text>
</comment>
<feature type="compositionally biased region" description="Polar residues" evidence="6">
    <location>
        <begin position="1506"/>
        <end position="1522"/>
    </location>
</feature>
<evidence type="ECO:0000256" key="3">
    <source>
        <dbReference type="ARBA" id="ARBA00022833"/>
    </source>
</evidence>
<dbReference type="GO" id="GO:0140042">
    <property type="term" value="P:lipid droplet formation"/>
    <property type="evidence" value="ECO:0007669"/>
    <property type="project" value="TreeGrafter"/>
</dbReference>
<feature type="region of interest" description="Disordered" evidence="6">
    <location>
        <begin position="627"/>
        <end position="654"/>
    </location>
</feature>
<dbReference type="InterPro" id="IPR000306">
    <property type="entry name" value="Znf_FYVE"/>
</dbReference>
<evidence type="ECO:0000256" key="4">
    <source>
        <dbReference type="PROSITE-ProRule" id="PRU00091"/>
    </source>
</evidence>
<evidence type="ECO:0000313" key="9">
    <source>
        <dbReference type="EMBL" id="CCI40161.1"/>
    </source>
</evidence>
<evidence type="ECO:0000256" key="1">
    <source>
        <dbReference type="ARBA" id="ARBA00022723"/>
    </source>
</evidence>
<dbReference type="Pfam" id="PF01363">
    <property type="entry name" value="FYVE"/>
    <property type="match status" value="2"/>
</dbReference>
<dbReference type="SMART" id="SM00064">
    <property type="entry name" value="FYVE"/>
    <property type="match status" value="2"/>
</dbReference>
<feature type="region of interest" description="Disordered" evidence="6">
    <location>
        <begin position="1500"/>
        <end position="1528"/>
    </location>
</feature>
<dbReference type="GO" id="GO:0043325">
    <property type="term" value="F:phosphatidylinositol-3,4-bisphosphate binding"/>
    <property type="evidence" value="ECO:0007669"/>
    <property type="project" value="TreeGrafter"/>
</dbReference>
<dbReference type="PROSITE" id="PS50178">
    <property type="entry name" value="ZF_FYVE"/>
    <property type="match status" value="2"/>
</dbReference>
<evidence type="ECO:0000259" key="8">
    <source>
        <dbReference type="PROSITE" id="PS50178"/>
    </source>
</evidence>
<dbReference type="SUPFAM" id="SSF57903">
    <property type="entry name" value="FYVE/PHD zinc finger"/>
    <property type="match status" value="2"/>
</dbReference>
<feature type="region of interest" description="Disordered" evidence="6">
    <location>
        <begin position="145"/>
        <end position="164"/>
    </location>
</feature>
<dbReference type="SUPFAM" id="SSF46565">
    <property type="entry name" value="Chaperone J-domain"/>
    <property type="match status" value="1"/>
</dbReference>
<proteinExistence type="predicted"/>
<protein>
    <recommendedName>
        <fullName evidence="11">FYVE-type domain-containing protein</fullName>
    </recommendedName>
</protein>
<sequence length="1720" mass="197936">MPLAADPVSSGNTASAHKRLIPESAIESNTPVALNGTSQKLQFSKCNHCEHELAPSDEFCIFCGAKIDAKLIKAKDSRIDVAGQSKPKITKPEIQANANQARQRVPTPDNQTKPKSGARAPRSHHHSDRSRNNSSRVPITANKEVSERSLAYSHHPAGQSPSSSRYEECGAEVALLDQLWVPDSFSSACMDCNIAFGFPKARRHHCRVCGLLYCRACLQNKMEVPRSFGYGDTSQRCCRNCVTALQLKTITSPADVFAQRRGPNRSPTATSQVATYYGVLQVGKEATPEQIKRQYQTLLGCQNDPKKVSQLKEAFAHLQDPLKRQELDEKMEICGSLIENESSYATQAIPTDMVRSDQTECQICFRPFKFGRRQHHCRRCTRSVCNTCSEGSKPIPELGFPNAVRHCNPCISNPPKFIQPIMDPVTKPPPGFEYLSRLDIRISVRNLADSAGMSAMSNASKSSDRSDDDLYHVKTYCEPNDAVSKKINYTITDADRAVANDYNIIQNRAMSDFEWLFASLGNYTNIKALPFFPDRKILRNERDSGSSILQGFLFGCLLHPLLRDADCFKAFLVLPTEEFSKYRRSEKQLLYDNEKYNDIITAMRLEFERAQIRRKIEGLKERREAHERRLQDQKTRLAHQKRREEGQFKRRQQATDRFHALESRKDTQLDRMYREKDRLQQQSDAPHILFFDTVNDVTIRNTEEDSRGKEKVEFRISKDTFQNDTSEWNQDMALWSKHRANWSEHHNPAVSKDIANEWIIKSYGVYLFKAGNEAADVPRELIEMHKKMLGMQEEEPGFLEEEGLALDDEWMKLAKEREHWATDRSNMKREDELCKDEDLRFKQEHSYVVQEKEAREKKKASIEQNLKTLKHQILSRSKFIAQRREQHQNLKDEFEKEWRVAQRKRRHETKARLTAHEQRIERSKKRSDIFRDQLKRQIESERLLLFKRALLSTERSEDGHNFKEDQEDNTNALEACRNARSVTPEYIARLEADLIDCGEEVRSVMENNKRTSDEGDDSVIDERDEFMNQVRSRRKQFQKQLDQQRDELDSEEMSCSSLLKYIKSYLAKLNDEVVLGTTEKELIEAFQATMKQEEELLKEETIRREEKKEAIDNAISSSGTWVMGALHEHSKRKKKESERLLKQAVRAAELQKLVQHFTRRVVDQEERIVRQKHRLIKCEHKIEMLKSSENWYEYVTGSVDMQGKRDAKLLEESHAQRQADLKEAARLHKEDQADNVSVRKDLDRSIAFGQLKEDKRAIWTRVKSIYDITNPQEKDEDVSMTSQTRDLLQQLEEAFDILTTRLSEENDSLQHATIQLNGEIDSIKSFMERMDSEENSLAAIEKATLSKENQAIHQEKELIERRARSLIDDYKQSLKHYHDNSAEVDTIKTRRLARESSPKLRTAEVEAARKLIKAKNFYDGRACTDFARNFGIDQEMRDVRQVFDWLRKASETDIRKSDLWLDTSRMDRRQIAIVRKKILQMDREQDILSKIPAVKAVQEKIAKSKPASSNSLQRVPSGSSQRGDAGSEVNAQTEKWIVALIELHQKVSDMDQKVVFMIDSAIEAAKNEEKTVCDNRHRFTKEKEWALSSIRYIDQEARGIRAGRHFDLADDVAVNTARPLIANAMKSNDSAQKGALSRAESARGNEERSRPVKTQKLVRAKSTSPSKKSDKNAFDTNSRSTSLRNSPSATGKENTQCTSPVGKAGSNVAFVKPISHSEEL</sequence>
<feature type="compositionally biased region" description="Basic and acidic residues" evidence="6">
    <location>
        <begin position="642"/>
        <end position="654"/>
    </location>
</feature>
<dbReference type="InterPro" id="IPR042427">
    <property type="entry name" value="ZFYV1"/>
</dbReference>
<dbReference type="GO" id="GO:0005545">
    <property type="term" value="F:1-phosphatidylinositol binding"/>
    <property type="evidence" value="ECO:0007669"/>
    <property type="project" value="TreeGrafter"/>
</dbReference>
<dbReference type="Gene3D" id="3.30.40.10">
    <property type="entry name" value="Zinc/RING finger domain, C3HC4 (zinc finger)"/>
    <property type="match status" value="2"/>
</dbReference>
<keyword evidence="1" id="KW-0479">Metal-binding</keyword>
<name>A0A024FZY1_9STRA</name>
<dbReference type="InterPro" id="IPR036869">
    <property type="entry name" value="J_dom_sf"/>
</dbReference>
<feature type="coiled-coil region" evidence="5">
    <location>
        <begin position="1083"/>
        <end position="1110"/>
    </location>
</feature>
<dbReference type="GO" id="GO:0005811">
    <property type="term" value="C:lipid droplet"/>
    <property type="evidence" value="ECO:0007669"/>
    <property type="project" value="TreeGrafter"/>
</dbReference>
<dbReference type="Proteomes" id="UP000053237">
    <property type="component" value="Unassembled WGS sequence"/>
</dbReference>
<feature type="region of interest" description="Disordered" evidence="6">
    <location>
        <begin position="1625"/>
        <end position="1720"/>
    </location>
</feature>
<dbReference type="EMBL" id="CAIX01000006">
    <property type="protein sequence ID" value="CCI40161.1"/>
    <property type="molecule type" value="Genomic_DNA"/>
</dbReference>
<keyword evidence="5" id="KW-0175">Coiled coil</keyword>
<reference evidence="9 10" key="1">
    <citation type="submission" date="2012-05" db="EMBL/GenBank/DDBJ databases">
        <title>Recombination and specialization in a pathogen metapopulation.</title>
        <authorList>
            <person name="Gardiner A."/>
            <person name="Kemen E."/>
            <person name="Schultz-Larsen T."/>
            <person name="MacLean D."/>
            <person name="Van Oosterhout C."/>
            <person name="Jones J.D.G."/>
        </authorList>
    </citation>
    <scope>NUCLEOTIDE SEQUENCE [LARGE SCALE GENOMIC DNA]</scope>
    <source>
        <strain evidence="9 10">Ac Nc2</strain>
    </source>
</reference>
<feature type="domain" description="J" evidence="7">
    <location>
        <begin position="275"/>
        <end position="331"/>
    </location>
</feature>
<dbReference type="STRING" id="65357.A0A024FZY1"/>
<organism evidence="9 10">
    <name type="scientific">Albugo candida</name>
    <dbReference type="NCBI Taxonomy" id="65357"/>
    <lineage>
        <taxon>Eukaryota</taxon>
        <taxon>Sar</taxon>
        <taxon>Stramenopiles</taxon>
        <taxon>Oomycota</taxon>
        <taxon>Peronosporomycetes</taxon>
        <taxon>Albuginales</taxon>
        <taxon>Albuginaceae</taxon>
        <taxon>Albugo</taxon>
    </lineage>
</organism>
<evidence type="ECO:0000313" key="10">
    <source>
        <dbReference type="Proteomes" id="UP000053237"/>
    </source>
</evidence>
<dbReference type="GO" id="GO:0005547">
    <property type="term" value="F:phosphatidylinositol-3,4,5-trisphosphate binding"/>
    <property type="evidence" value="ECO:0007669"/>
    <property type="project" value="TreeGrafter"/>
</dbReference>
<feature type="compositionally biased region" description="Polar residues" evidence="6">
    <location>
        <begin position="1674"/>
        <end position="1699"/>
    </location>
</feature>
<feature type="compositionally biased region" description="Basic and acidic residues" evidence="6">
    <location>
        <begin position="1640"/>
        <end position="1650"/>
    </location>
</feature>
<feature type="coiled-coil region" evidence="5">
    <location>
        <begin position="852"/>
        <end position="926"/>
    </location>
</feature>
<feature type="coiled-coil region" evidence="5">
    <location>
        <begin position="1027"/>
        <end position="1054"/>
    </location>
</feature>
<dbReference type="InterPro" id="IPR001623">
    <property type="entry name" value="DnaJ_domain"/>
</dbReference>
<evidence type="ECO:0008006" key="11">
    <source>
        <dbReference type="Google" id="ProtNLM"/>
    </source>
</evidence>
<evidence type="ECO:0000256" key="5">
    <source>
        <dbReference type="SAM" id="Coils"/>
    </source>
</evidence>